<evidence type="ECO:0008006" key="3">
    <source>
        <dbReference type="Google" id="ProtNLM"/>
    </source>
</evidence>
<protein>
    <recommendedName>
        <fullName evidence="3">Cupin domain-containing protein</fullName>
    </recommendedName>
</protein>
<sequence>MKKVKLSDMTRGWFVGDFMPSLYRTQDVEVAVQHFKQGEKETSHCHKIATEITVIVRGRAKMNGIVVESGEIIVIEPSEYTDFEALEDTITTVVKLPGALNDKYLKGENDKC</sequence>
<proteinExistence type="predicted"/>
<gene>
    <name evidence="1" type="ORF">RDT67_23400</name>
</gene>
<evidence type="ECO:0000313" key="1">
    <source>
        <dbReference type="EMBL" id="MDQ9129369.1"/>
    </source>
</evidence>
<dbReference type="AlphaFoldDB" id="A0AAJ2DBN3"/>
<dbReference type="EMBL" id="JAVIGA010000035">
    <property type="protein sequence ID" value="MDQ9129369.1"/>
    <property type="molecule type" value="Genomic_DNA"/>
</dbReference>
<reference evidence="1" key="1">
    <citation type="submission" date="2023-08" db="EMBL/GenBank/DDBJ databases">
        <title>The Comparative Genomic Analysis of Yersiniaceae from Polar Regions.</title>
        <authorList>
            <person name="Goncharov A."/>
            <person name="Aslanov B."/>
            <person name="Kolodzhieva V."/>
            <person name="Azarov D."/>
            <person name="Mochov A."/>
            <person name="Lebedeva E."/>
        </authorList>
    </citation>
    <scope>NUCLEOTIDE SEQUENCE</scope>
    <source>
        <strain evidence="1">Vf</strain>
    </source>
</reference>
<dbReference type="InterPro" id="IPR011051">
    <property type="entry name" value="RmlC_Cupin_sf"/>
</dbReference>
<comment type="caution">
    <text evidence="1">The sequence shown here is derived from an EMBL/GenBank/DDBJ whole genome shotgun (WGS) entry which is preliminary data.</text>
</comment>
<name>A0AAJ2DBN3_SERFO</name>
<accession>A0AAJ2DBN3</accession>
<dbReference type="SUPFAM" id="SSF51182">
    <property type="entry name" value="RmlC-like cupins"/>
    <property type="match status" value="1"/>
</dbReference>
<dbReference type="InterPro" id="IPR014710">
    <property type="entry name" value="RmlC-like_jellyroll"/>
</dbReference>
<dbReference type="Gene3D" id="2.60.120.10">
    <property type="entry name" value="Jelly Rolls"/>
    <property type="match status" value="1"/>
</dbReference>
<dbReference type="Proteomes" id="UP001224622">
    <property type="component" value="Unassembled WGS sequence"/>
</dbReference>
<dbReference type="CDD" id="cd02208">
    <property type="entry name" value="cupin_RmlC-like"/>
    <property type="match status" value="1"/>
</dbReference>
<organism evidence="1 2">
    <name type="scientific">Serratia fonticola</name>
    <dbReference type="NCBI Taxonomy" id="47917"/>
    <lineage>
        <taxon>Bacteria</taxon>
        <taxon>Pseudomonadati</taxon>
        <taxon>Pseudomonadota</taxon>
        <taxon>Gammaproteobacteria</taxon>
        <taxon>Enterobacterales</taxon>
        <taxon>Yersiniaceae</taxon>
        <taxon>Serratia</taxon>
    </lineage>
</organism>
<evidence type="ECO:0000313" key="2">
    <source>
        <dbReference type="Proteomes" id="UP001224622"/>
    </source>
</evidence>
<dbReference type="RefSeq" id="WP_309048376.1">
    <property type="nucleotide sequence ID" value="NZ_JAVIGA010000035.1"/>
</dbReference>